<evidence type="ECO:0000313" key="4">
    <source>
        <dbReference type="EMBL" id="KKN72184.1"/>
    </source>
</evidence>
<evidence type="ECO:0000256" key="1">
    <source>
        <dbReference type="ARBA" id="ARBA00004328"/>
    </source>
</evidence>
<protein>
    <recommendedName>
        <fullName evidence="3">Phage capsid-like C-terminal domain-containing protein</fullName>
    </recommendedName>
</protein>
<sequence>MGLASVIDNRSILEKATDLALSDLTTDGGLLEAEQAQRFIRILIDESVIMKQATVAPMKSHKKLIEKARFEGRVLRAGAEATALPVGDRSKPDLSKVELDAQLFKAEVRLNDEVLEDNIERANLKNTIMQMMAEAISRDMDEIVINGDTGSADLFLAKFDGMLVQATSNLVAAGSIPLDKTVLRNMLKTMPSEFLRNKRAMRYFTSVDARLDYVDTLSDRATDLGDRTTTQDPGTEIGYSAVPVVDVPLFPENQGGGTDETSVVLTDPKNIHVGIWRNIKVETDRLVREGVLIIVATLRFDMKFAEETAVVKATAVKVA</sequence>
<feature type="domain" description="Phage capsid-like C-terminal" evidence="3">
    <location>
        <begin position="28"/>
        <end position="313"/>
    </location>
</feature>
<organism evidence="4">
    <name type="scientific">marine sediment metagenome</name>
    <dbReference type="NCBI Taxonomy" id="412755"/>
    <lineage>
        <taxon>unclassified sequences</taxon>
        <taxon>metagenomes</taxon>
        <taxon>ecological metagenomes</taxon>
    </lineage>
</organism>
<dbReference type="InterPro" id="IPR024455">
    <property type="entry name" value="Phage_capsid"/>
</dbReference>
<keyword evidence="2" id="KW-0946">Virion</keyword>
<dbReference type="GO" id="GO:0044423">
    <property type="term" value="C:virion component"/>
    <property type="evidence" value="ECO:0007669"/>
    <property type="project" value="UniProtKB-KW"/>
</dbReference>
<dbReference type="SUPFAM" id="SSF56563">
    <property type="entry name" value="Major capsid protein gp5"/>
    <property type="match status" value="1"/>
</dbReference>
<dbReference type="NCBIfam" id="TIGR01554">
    <property type="entry name" value="major_cap_HK97"/>
    <property type="match status" value="1"/>
</dbReference>
<evidence type="ECO:0000259" key="3">
    <source>
        <dbReference type="Pfam" id="PF05065"/>
    </source>
</evidence>
<comment type="subcellular location">
    <subcellularLocation>
        <location evidence="1">Virion</location>
    </subcellularLocation>
</comment>
<dbReference type="EMBL" id="LAZR01000367">
    <property type="protein sequence ID" value="KKN72184.1"/>
    <property type="molecule type" value="Genomic_DNA"/>
</dbReference>
<comment type="caution">
    <text evidence="4">The sequence shown here is derived from an EMBL/GenBank/DDBJ whole genome shotgun (WGS) entry which is preliminary data.</text>
</comment>
<dbReference type="Pfam" id="PF05065">
    <property type="entry name" value="Phage_capsid"/>
    <property type="match status" value="1"/>
</dbReference>
<dbReference type="InterPro" id="IPR054612">
    <property type="entry name" value="Phage_capsid-like_C"/>
</dbReference>
<evidence type="ECO:0000256" key="2">
    <source>
        <dbReference type="ARBA" id="ARBA00022844"/>
    </source>
</evidence>
<reference evidence="4" key="1">
    <citation type="journal article" date="2015" name="Nature">
        <title>Complex archaea that bridge the gap between prokaryotes and eukaryotes.</title>
        <authorList>
            <person name="Spang A."/>
            <person name="Saw J.H."/>
            <person name="Jorgensen S.L."/>
            <person name="Zaremba-Niedzwiedzka K."/>
            <person name="Martijn J."/>
            <person name="Lind A.E."/>
            <person name="van Eijk R."/>
            <person name="Schleper C."/>
            <person name="Guy L."/>
            <person name="Ettema T.J."/>
        </authorList>
    </citation>
    <scope>NUCLEOTIDE SEQUENCE</scope>
</reference>
<proteinExistence type="predicted"/>
<gene>
    <name evidence="4" type="ORF">LCGC14_0413210</name>
</gene>
<accession>A0A0F9SYZ6</accession>
<dbReference type="AlphaFoldDB" id="A0A0F9SYZ6"/>
<name>A0A0F9SYZ6_9ZZZZ</name>